<proteinExistence type="predicted"/>
<evidence type="ECO:0008006" key="4">
    <source>
        <dbReference type="Google" id="ProtNLM"/>
    </source>
</evidence>
<dbReference type="AlphaFoldDB" id="A0A932R1Z9"/>
<protein>
    <recommendedName>
        <fullName evidence="4">PKD domain-containing protein</fullName>
    </recommendedName>
</protein>
<feature type="signal peptide" evidence="1">
    <location>
        <begin position="1"/>
        <end position="22"/>
    </location>
</feature>
<comment type="caution">
    <text evidence="2">The sequence shown here is derived from an EMBL/GenBank/DDBJ whole genome shotgun (WGS) entry which is preliminary data.</text>
</comment>
<name>A0A932R1Z9_9BACT</name>
<feature type="chain" id="PRO_5036745109" description="PKD domain-containing protein" evidence="1">
    <location>
        <begin position="23"/>
        <end position="331"/>
    </location>
</feature>
<dbReference type="Proteomes" id="UP000753196">
    <property type="component" value="Unassembled WGS sequence"/>
</dbReference>
<evidence type="ECO:0000313" key="3">
    <source>
        <dbReference type="Proteomes" id="UP000753196"/>
    </source>
</evidence>
<dbReference type="EMBL" id="JACQCR010000062">
    <property type="protein sequence ID" value="MBI3631222.1"/>
    <property type="molecule type" value="Genomic_DNA"/>
</dbReference>
<evidence type="ECO:0000313" key="2">
    <source>
        <dbReference type="EMBL" id="MBI3631222.1"/>
    </source>
</evidence>
<sequence>MKRIRCKTFVLGMLLFAAAAHAQVAPPPLSLSASPSSPGPGEQIFIQAATPSFEKDSVFFDWTVEGRARPDLSGLGKNTITLTAGNLGSTISVSVDITRSSSGETGKASLRITVADLSLLWTAETIIPPWYRGKALATPGSVVDIIASPEFVIDGAQVAPENLIYHWTMDDQTDALVGVGKQIFPIKTSDIPQTSHQIQVVVEDPDQRIRKQGQIFILSGSPHITIYPYTPLGGVEPRTNTSFAPPSRKGGLLDVIAEAFFFPVATKHDLSFSWTVFGAPVAGAVADPGLLTIDPSTLPQAQGPVSISVSAQYTKSLIPLSASQQLNLSLP</sequence>
<accession>A0A932R1Z9</accession>
<reference evidence="2" key="1">
    <citation type="submission" date="2020-07" db="EMBL/GenBank/DDBJ databases">
        <title>Huge and variable diversity of episymbiotic CPR bacteria and DPANN archaea in groundwater ecosystems.</title>
        <authorList>
            <person name="He C.Y."/>
            <person name="Keren R."/>
            <person name="Whittaker M."/>
            <person name="Farag I.F."/>
            <person name="Doudna J."/>
            <person name="Cate J.H.D."/>
            <person name="Banfield J.F."/>
        </authorList>
    </citation>
    <scope>NUCLEOTIDE SEQUENCE</scope>
    <source>
        <strain evidence="2">NC_groundwater_973_Pr1_S-0.2um_54_13</strain>
    </source>
</reference>
<gene>
    <name evidence="2" type="ORF">HY221_02695</name>
</gene>
<organism evidence="2 3">
    <name type="scientific">Candidatus Sungiibacteriota bacterium</name>
    <dbReference type="NCBI Taxonomy" id="2750080"/>
    <lineage>
        <taxon>Bacteria</taxon>
        <taxon>Candidatus Sungiibacteriota</taxon>
    </lineage>
</organism>
<keyword evidence="1" id="KW-0732">Signal</keyword>
<evidence type="ECO:0000256" key="1">
    <source>
        <dbReference type="SAM" id="SignalP"/>
    </source>
</evidence>